<name>A1WHP8_VEREI</name>
<dbReference type="KEGG" id="vei:Veis_1391"/>
<dbReference type="Gene3D" id="1.10.260.40">
    <property type="entry name" value="lambda repressor-like DNA-binding domains"/>
    <property type="match status" value="1"/>
</dbReference>
<dbReference type="RefSeq" id="WP_011809164.1">
    <property type="nucleotide sequence ID" value="NC_008786.1"/>
</dbReference>
<keyword evidence="3" id="KW-0804">Transcription</keyword>
<dbReference type="InterPro" id="IPR010982">
    <property type="entry name" value="Lambda_DNA-bd_dom_sf"/>
</dbReference>
<dbReference type="Gene3D" id="3.40.50.2300">
    <property type="match status" value="2"/>
</dbReference>
<dbReference type="GO" id="GO:0003700">
    <property type="term" value="F:DNA-binding transcription factor activity"/>
    <property type="evidence" value="ECO:0007669"/>
    <property type="project" value="TreeGrafter"/>
</dbReference>
<evidence type="ECO:0000256" key="3">
    <source>
        <dbReference type="ARBA" id="ARBA00023163"/>
    </source>
</evidence>
<dbReference type="PANTHER" id="PTHR30146">
    <property type="entry name" value="LACI-RELATED TRANSCRIPTIONAL REPRESSOR"/>
    <property type="match status" value="1"/>
</dbReference>
<dbReference type="InterPro" id="IPR046335">
    <property type="entry name" value="LacI/GalR-like_sensor"/>
</dbReference>
<dbReference type="eggNOG" id="COG1609">
    <property type="taxonomic scope" value="Bacteria"/>
</dbReference>
<dbReference type="GeneID" id="76460026"/>
<dbReference type="Pfam" id="PF13377">
    <property type="entry name" value="Peripla_BP_3"/>
    <property type="match status" value="1"/>
</dbReference>
<dbReference type="InterPro" id="IPR028082">
    <property type="entry name" value="Peripla_BP_I"/>
</dbReference>
<dbReference type="HOGENOM" id="CLU_037628_6_0_4"/>
<dbReference type="SMART" id="SM00354">
    <property type="entry name" value="HTH_LACI"/>
    <property type="match status" value="1"/>
</dbReference>
<gene>
    <name evidence="5" type="ordered locus">Veis_1391</name>
</gene>
<evidence type="ECO:0000313" key="6">
    <source>
        <dbReference type="Proteomes" id="UP000000374"/>
    </source>
</evidence>
<accession>A1WHP8</accession>
<evidence type="ECO:0000256" key="1">
    <source>
        <dbReference type="ARBA" id="ARBA00023015"/>
    </source>
</evidence>
<protein>
    <submittedName>
        <fullName evidence="5">Transcriptional regulator, LacI family</fullName>
    </submittedName>
</protein>
<evidence type="ECO:0000313" key="5">
    <source>
        <dbReference type="EMBL" id="ABM57155.1"/>
    </source>
</evidence>
<dbReference type="SUPFAM" id="SSF53822">
    <property type="entry name" value="Periplasmic binding protein-like I"/>
    <property type="match status" value="1"/>
</dbReference>
<dbReference type="STRING" id="391735.Veis_1391"/>
<dbReference type="PANTHER" id="PTHR30146:SF138">
    <property type="entry name" value="TRANSCRIPTIONAL REGULATORY PROTEIN"/>
    <property type="match status" value="1"/>
</dbReference>
<dbReference type="Pfam" id="PF00356">
    <property type="entry name" value="LacI"/>
    <property type="match status" value="1"/>
</dbReference>
<evidence type="ECO:0000259" key="4">
    <source>
        <dbReference type="PROSITE" id="PS50932"/>
    </source>
</evidence>
<sequence length="335" mass="34824">MDTMKSSAAPPTMQQVARAAGVARSTVSRAFTKPGMLSTETVAQIKSVAASLGYVPNQVARALSTGRHGNVALIVPDVANPFFPPLIRAVEAAADAAGMCIFLGDSDEDPAREARLVGKLSAQVDGLILASCRLAEGAIQALSGRLPIVLINRDVAGMDRVLIDSAPGVAAAVRHLHELGHRCVAYLAGPASSWSNERRRIAVLDTAQESGLEVIQIAPRRPSYEGGMAAATIVRSTRATAVIAFDDLVAQGLLAGMARMGVHAPAGISVVGCDDVLATRTYPALTTIASRPELAGRMAMEVLLEQLAAGKSSGAAHMLNTELIIRATTGLPLLR</sequence>
<dbReference type="AlphaFoldDB" id="A1WHP8"/>
<keyword evidence="2" id="KW-0238">DNA-binding</keyword>
<dbReference type="EMBL" id="CP000542">
    <property type="protein sequence ID" value="ABM57155.1"/>
    <property type="molecule type" value="Genomic_DNA"/>
</dbReference>
<keyword evidence="1" id="KW-0805">Transcription regulation</keyword>
<dbReference type="Proteomes" id="UP000000374">
    <property type="component" value="Chromosome"/>
</dbReference>
<feature type="domain" description="HTH lacI-type" evidence="4">
    <location>
        <begin position="11"/>
        <end position="65"/>
    </location>
</feature>
<keyword evidence="6" id="KW-1185">Reference proteome</keyword>
<organism evidence="5 6">
    <name type="scientific">Verminephrobacter eiseniae (strain EF01-2)</name>
    <dbReference type="NCBI Taxonomy" id="391735"/>
    <lineage>
        <taxon>Bacteria</taxon>
        <taxon>Pseudomonadati</taxon>
        <taxon>Pseudomonadota</taxon>
        <taxon>Betaproteobacteria</taxon>
        <taxon>Burkholderiales</taxon>
        <taxon>Comamonadaceae</taxon>
        <taxon>Verminephrobacter</taxon>
    </lineage>
</organism>
<reference evidence="6" key="1">
    <citation type="submission" date="2006-12" db="EMBL/GenBank/DDBJ databases">
        <title>Complete sequence of chromosome 1 of Verminephrobacter eiseniae EF01-2.</title>
        <authorList>
            <person name="Copeland A."/>
            <person name="Lucas S."/>
            <person name="Lapidus A."/>
            <person name="Barry K."/>
            <person name="Detter J.C."/>
            <person name="Glavina del Rio T."/>
            <person name="Dalin E."/>
            <person name="Tice H."/>
            <person name="Pitluck S."/>
            <person name="Chertkov O."/>
            <person name="Brettin T."/>
            <person name="Bruce D."/>
            <person name="Han C."/>
            <person name="Tapia R."/>
            <person name="Gilna P."/>
            <person name="Schmutz J."/>
            <person name="Larimer F."/>
            <person name="Land M."/>
            <person name="Hauser L."/>
            <person name="Kyrpides N."/>
            <person name="Kim E."/>
            <person name="Stahl D."/>
            <person name="Richardson P."/>
        </authorList>
    </citation>
    <scope>NUCLEOTIDE SEQUENCE [LARGE SCALE GENOMIC DNA]</scope>
    <source>
        <strain evidence="6">EF01-2</strain>
    </source>
</reference>
<dbReference type="InterPro" id="IPR000843">
    <property type="entry name" value="HTH_LacI"/>
</dbReference>
<dbReference type="CDD" id="cd06267">
    <property type="entry name" value="PBP1_LacI_sugar_binding-like"/>
    <property type="match status" value="1"/>
</dbReference>
<proteinExistence type="predicted"/>
<dbReference type="SUPFAM" id="SSF47413">
    <property type="entry name" value="lambda repressor-like DNA-binding domains"/>
    <property type="match status" value="1"/>
</dbReference>
<dbReference type="CDD" id="cd01392">
    <property type="entry name" value="HTH_LacI"/>
    <property type="match status" value="1"/>
</dbReference>
<dbReference type="GO" id="GO:0000976">
    <property type="term" value="F:transcription cis-regulatory region binding"/>
    <property type="evidence" value="ECO:0007669"/>
    <property type="project" value="TreeGrafter"/>
</dbReference>
<evidence type="ECO:0000256" key="2">
    <source>
        <dbReference type="ARBA" id="ARBA00023125"/>
    </source>
</evidence>
<dbReference type="PROSITE" id="PS50932">
    <property type="entry name" value="HTH_LACI_2"/>
    <property type="match status" value="1"/>
</dbReference>